<dbReference type="CDD" id="cd01285">
    <property type="entry name" value="nucleoside_deaminase"/>
    <property type="match status" value="1"/>
</dbReference>
<sequence>MGDATLPETWREPFELAWEGFLAGCLPIGAVVRGPDGRTAAAGRNRGLDAVAPPGQLAGVHIAHAEINALAQLPIGGDHAGHVLWSTLEPCLMCRSALLHAHVGGLVYAAADGVMGGRIEQVPQVGGFIAERWVATVDGTSPAAGVPGVLGSLLMDLWREVWYPRARRDTGTRALAREAVRTLPDLRTAATLDDALPLLAPLLG</sequence>
<dbReference type="SUPFAM" id="SSF53927">
    <property type="entry name" value="Cytidine deaminase-like"/>
    <property type="match status" value="1"/>
</dbReference>
<evidence type="ECO:0000313" key="4">
    <source>
        <dbReference type="EMBL" id="OIV38135.1"/>
    </source>
</evidence>
<evidence type="ECO:0000256" key="2">
    <source>
        <dbReference type="ARBA" id="ARBA00022833"/>
    </source>
</evidence>
<feature type="domain" description="CMP/dCMP-type deaminase" evidence="3">
    <location>
        <begin position="1"/>
        <end position="120"/>
    </location>
</feature>
<evidence type="ECO:0000256" key="1">
    <source>
        <dbReference type="ARBA" id="ARBA00022723"/>
    </source>
</evidence>
<keyword evidence="1" id="KW-0479">Metal-binding</keyword>
<name>A0A1J7BHG6_9ACTN</name>
<dbReference type="Gene3D" id="3.40.140.10">
    <property type="entry name" value="Cytidine Deaminase, domain 2"/>
    <property type="match status" value="1"/>
</dbReference>
<keyword evidence="5" id="KW-1185">Reference proteome</keyword>
<dbReference type="AlphaFoldDB" id="A0A1J7BHG6"/>
<dbReference type="Pfam" id="PF00383">
    <property type="entry name" value="dCMP_cyt_deam_1"/>
    <property type="match status" value="1"/>
</dbReference>
<proteinExistence type="predicted"/>
<dbReference type="EMBL" id="MLCF01000029">
    <property type="protein sequence ID" value="OIV38135.1"/>
    <property type="molecule type" value="Genomic_DNA"/>
</dbReference>
<dbReference type="GO" id="GO:0008270">
    <property type="term" value="F:zinc ion binding"/>
    <property type="evidence" value="ECO:0007669"/>
    <property type="project" value="InterPro"/>
</dbReference>
<accession>A0A1J7BHG6</accession>
<dbReference type="InterPro" id="IPR002125">
    <property type="entry name" value="CMP_dCMP_dom"/>
</dbReference>
<protein>
    <recommendedName>
        <fullName evidence="3">CMP/dCMP-type deaminase domain-containing protein</fullName>
    </recommendedName>
</protein>
<dbReference type="PROSITE" id="PS00903">
    <property type="entry name" value="CYT_DCMP_DEAMINASES_1"/>
    <property type="match status" value="1"/>
</dbReference>
<dbReference type="RefSeq" id="WP_071655894.1">
    <property type="nucleotide sequence ID" value="NZ_MLCF01000029.1"/>
</dbReference>
<dbReference type="GO" id="GO:0016787">
    <property type="term" value="F:hydrolase activity"/>
    <property type="evidence" value="ECO:0007669"/>
    <property type="project" value="InterPro"/>
</dbReference>
<evidence type="ECO:0000313" key="5">
    <source>
        <dbReference type="Proteomes" id="UP000243342"/>
    </source>
</evidence>
<reference evidence="4 5" key="1">
    <citation type="submission" date="2016-10" db="EMBL/GenBank/DDBJ databases">
        <title>Genome sequence of Streptomyces gilvigriseus MUSC 26.</title>
        <authorList>
            <person name="Lee L.-H."/>
            <person name="Ser H.-L."/>
        </authorList>
    </citation>
    <scope>NUCLEOTIDE SEQUENCE [LARGE SCALE GENOMIC DNA]</scope>
    <source>
        <strain evidence="4 5">MUSC 26</strain>
    </source>
</reference>
<keyword evidence="2" id="KW-0862">Zinc</keyword>
<comment type="caution">
    <text evidence="4">The sequence shown here is derived from an EMBL/GenBank/DDBJ whole genome shotgun (WGS) entry which is preliminary data.</text>
</comment>
<dbReference type="STRING" id="1428644.BIV57_07405"/>
<organism evidence="4 5">
    <name type="scientific">Mangrovactinospora gilvigrisea</name>
    <dbReference type="NCBI Taxonomy" id="1428644"/>
    <lineage>
        <taxon>Bacteria</taxon>
        <taxon>Bacillati</taxon>
        <taxon>Actinomycetota</taxon>
        <taxon>Actinomycetes</taxon>
        <taxon>Kitasatosporales</taxon>
        <taxon>Streptomycetaceae</taxon>
        <taxon>Mangrovactinospora</taxon>
    </lineage>
</organism>
<dbReference type="Proteomes" id="UP000243342">
    <property type="component" value="Unassembled WGS sequence"/>
</dbReference>
<gene>
    <name evidence="4" type="ORF">BIV57_07405</name>
</gene>
<evidence type="ECO:0000259" key="3">
    <source>
        <dbReference type="PROSITE" id="PS51747"/>
    </source>
</evidence>
<dbReference type="PROSITE" id="PS51747">
    <property type="entry name" value="CYT_DCMP_DEAMINASES_2"/>
    <property type="match status" value="1"/>
</dbReference>
<dbReference type="InterPro" id="IPR016193">
    <property type="entry name" value="Cytidine_deaminase-like"/>
</dbReference>
<dbReference type="InterPro" id="IPR016192">
    <property type="entry name" value="APOBEC/CMP_deaminase_Zn-bd"/>
</dbReference>